<proteinExistence type="predicted"/>
<evidence type="ECO:0000313" key="1">
    <source>
        <dbReference type="EMBL" id="KAH9751894.1"/>
    </source>
</evidence>
<dbReference type="Proteomes" id="UP000829398">
    <property type="component" value="Chromosome 5"/>
</dbReference>
<name>A0ACB8KC02_CITSI</name>
<organism evidence="1 2">
    <name type="scientific">Citrus sinensis</name>
    <name type="common">Sweet orange</name>
    <name type="synonym">Citrus aurantium var. sinensis</name>
    <dbReference type="NCBI Taxonomy" id="2711"/>
    <lineage>
        <taxon>Eukaryota</taxon>
        <taxon>Viridiplantae</taxon>
        <taxon>Streptophyta</taxon>
        <taxon>Embryophyta</taxon>
        <taxon>Tracheophyta</taxon>
        <taxon>Spermatophyta</taxon>
        <taxon>Magnoliopsida</taxon>
        <taxon>eudicotyledons</taxon>
        <taxon>Gunneridae</taxon>
        <taxon>Pentapetalae</taxon>
        <taxon>rosids</taxon>
        <taxon>malvids</taxon>
        <taxon>Sapindales</taxon>
        <taxon>Rutaceae</taxon>
        <taxon>Aurantioideae</taxon>
        <taxon>Citrus</taxon>
    </lineage>
</organism>
<keyword evidence="2" id="KW-1185">Reference proteome</keyword>
<dbReference type="EMBL" id="CM039174">
    <property type="protein sequence ID" value="KAH9751894.1"/>
    <property type="molecule type" value="Genomic_DNA"/>
</dbReference>
<comment type="caution">
    <text evidence="1">The sequence shown here is derived from an EMBL/GenBank/DDBJ whole genome shotgun (WGS) entry which is preliminary data.</text>
</comment>
<evidence type="ECO:0000313" key="2">
    <source>
        <dbReference type="Proteomes" id="UP000829398"/>
    </source>
</evidence>
<protein>
    <submittedName>
        <fullName evidence="1">Uncharacterized protein</fullName>
    </submittedName>
</protein>
<gene>
    <name evidence="1" type="ORF">KPL71_014488</name>
</gene>
<sequence>MPNFAMNVYLLALELCRDLEKMMNSFWWDNRGNGSGGINWMKWDRLCRPKTYGGLGFKQLHNFNIAMLGKQGWQLLSNSHTLVSKIFKARYYPKSSFIEASLDSNPSYAWRSIMATQKVIIQGSCIRLGGGGDITLLLAMLLGSLIRRMD</sequence>
<reference evidence="2" key="1">
    <citation type="journal article" date="2023" name="Hortic. Res.">
        <title>A chromosome-level phased genome enabling allele-level studies in sweet orange: a case study on citrus Huanglongbing tolerance.</title>
        <authorList>
            <person name="Wu B."/>
            <person name="Yu Q."/>
            <person name="Deng Z."/>
            <person name="Duan Y."/>
            <person name="Luo F."/>
            <person name="Gmitter F. Jr."/>
        </authorList>
    </citation>
    <scope>NUCLEOTIDE SEQUENCE [LARGE SCALE GENOMIC DNA]</scope>
    <source>
        <strain evidence="2">cv. Valencia</strain>
    </source>
</reference>
<accession>A0ACB8KC02</accession>